<organism evidence="4 5">
    <name type="scientific">Pterulicium gracile</name>
    <dbReference type="NCBI Taxonomy" id="1884261"/>
    <lineage>
        <taxon>Eukaryota</taxon>
        <taxon>Fungi</taxon>
        <taxon>Dikarya</taxon>
        <taxon>Basidiomycota</taxon>
        <taxon>Agaricomycotina</taxon>
        <taxon>Agaricomycetes</taxon>
        <taxon>Agaricomycetidae</taxon>
        <taxon>Agaricales</taxon>
        <taxon>Pleurotineae</taxon>
        <taxon>Pterulaceae</taxon>
        <taxon>Pterulicium</taxon>
    </lineage>
</organism>
<evidence type="ECO:0000259" key="3">
    <source>
        <dbReference type="Pfam" id="PF09169"/>
    </source>
</evidence>
<feature type="compositionally biased region" description="Low complexity" evidence="1">
    <location>
        <begin position="22"/>
        <end position="33"/>
    </location>
</feature>
<dbReference type="OrthoDB" id="21095at2759"/>
<dbReference type="EMBL" id="ML178820">
    <property type="protein sequence ID" value="TFL03720.1"/>
    <property type="molecule type" value="Genomic_DNA"/>
</dbReference>
<accession>A0A5C3QSA4</accession>
<dbReference type="Proteomes" id="UP000305067">
    <property type="component" value="Unassembled WGS sequence"/>
</dbReference>
<dbReference type="SUPFAM" id="SSF81872">
    <property type="entry name" value="BRCA2 helical domain"/>
    <property type="match status" value="1"/>
</dbReference>
<evidence type="ECO:0000313" key="4">
    <source>
        <dbReference type="EMBL" id="TFL03720.1"/>
    </source>
</evidence>
<dbReference type="GO" id="GO:0000724">
    <property type="term" value="P:double-strand break repair via homologous recombination"/>
    <property type="evidence" value="ECO:0007669"/>
    <property type="project" value="InterPro"/>
</dbReference>
<dbReference type="InterPro" id="IPR036315">
    <property type="entry name" value="BRCA2_hlx_sf"/>
</dbReference>
<feature type="compositionally biased region" description="Low complexity" evidence="1">
    <location>
        <begin position="71"/>
        <end position="82"/>
    </location>
</feature>
<dbReference type="PANTHER" id="PTHR11289">
    <property type="entry name" value="BREAST CANCER TYPE 2 SUSCEPTIBILITY PROTEIN BRCA2"/>
    <property type="match status" value="1"/>
</dbReference>
<protein>
    <recommendedName>
        <fullName evidence="6">BRCA2 OB1 domain-containing protein</fullName>
    </recommendedName>
</protein>
<dbReference type="SUPFAM" id="SSF50249">
    <property type="entry name" value="Nucleic acid-binding proteins"/>
    <property type="match status" value="2"/>
</dbReference>
<dbReference type="Gene3D" id="2.40.50.140">
    <property type="entry name" value="Nucleic acid-binding proteins"/>
    <property type="match status" value="3"/>
</dbReference>
<dbReference type="Pfam" id="PF09169">
    <property type="entry name" value="BRCA-2_helical"/>
    <property type="match status" value="1"/>
</dbReference>
<dbReference type="PANTHER" id="PTHR11289:SF0">
    <property type="entry name" value="BREAST CANCER TYPE 2 SUSCEPTIBILITY PROTEIN"/>
    <property type="match status" value="1"/>
</dbReference>
<dbReference type="InterPro" id="IPR012340">
    <property type="entry name" value="NA-bd_OB-fold"/>
</dbReference>
<feature type="domain" description="Breast cancer type 2 susceptibility protein helical" evidence="3">
    <location>
        <begin position="141"/>
        <end position="197"/>
    </location>
</feature>
<dbReference type="GO" id="GO:0006355">
    <property type="term" value="P:regulation of DNA-templated transcription"/>
    <property type="evidence" value="ECO:0007669"/>
    <property type="project" value="TreeGrafter"/>
</dbReference>
<dbReference type="Pfam" id="PF09103">
    <property type="entry name" value="BRCA-2_OB1"/>
    <property type="match status" value="1"/>
</dbReference>
<dbReference type="STRING" id="1884261.A0A5C3QSA4"/>
<name>A0A5C3QSA4_9AGAR</name>
<evidence type="ECO:0000313" key="5">
    <source>
        <dbReference type="Proteomes" id="UP000305067"/>
    </source>
</evidence>
<dbReference type="InterPro" id="IPR015252">
    <property type="entry name" value="BRCA2_hlx"/>
</dbReference>
<feature type="domain" description="BRCA2 OB1" evidence="2">
    <location>
        <begin position="201"/>
        <end position="320"/>
    </location>
</feature>
<evidence type="ECO:0008006" key="6">
    <source>
        <dbReference type="Google" id="ProtNLM"/>
    </source>
</evidence>
<reference evidence="4 5" key="1">
    <citation type="journal article" date="2019" name="Nat. Ecol. Evol.">
        <title>Megaphylogeny resolves global patterns of mushroom evolution.</title>
        <authorList>
            <person name="Varga T."/>
            <person name="Krizsan K."/>
            <person name="Foldi C."/>
            <person name="Dima B."/>
            <person name="Sanchez-Garcia M."/>
            <person name="Sanchez-Ramirez S."/>
            <person name="Szollosi G.J."/>
            <person name="Szarkandi J.G."/>
            <person name="Papp V."/>
            <person name="Albert L."/>
            <person name="Andreopoulos W."/>
            <person name="Angelini C."/>
            <person name="Antonin V."/>
            <person name="Barry K.W."/>
            <person name="Bougher N.L."/>
            <person name="Buchanan P."/>
            <person name="Buyck B."/>
            <person name="Bense V."/>
            <person name="Catcheside P."/>
            <person name="Chovatia M."/>
            <person name="Cooper J."/>
            <person name="Damon W."/>
            <person name="Desjardin D."/>
            <person name="Finy P."/>
            <person name="Geml J."/>
            <person name="Haridas S."/>
            <person name="Hughes K."/>
            <person name="Justo A."/>
            <person name="Karasinski D."/>
            <person name="Kautmanova I."/>
            <person name="Kiss B."/>
            <person name="Kocsube S."/>
            <person name="Kotiranta H."/>
            <person name="LaButti K.M."/>
            <person name="Lechner B.E."/>
            <person name="Liimatainen K."/>
            <person name="Lipzen A."/>
            <person name="Lukacs Z."/>
            <person name="Mihaltcheva S."/>
            <person name="Morgado L.N."/>
            <person name="Niskanen T."/>
            <person name="Noordeloos M.E."/>
            <person name="Ohm R.A."/>
            <person name="Ortiz-Santana B."/>
            <person name="Ovrebo C."/>
            <person name="Racz N."/>
            <person name="Riley R."/>
            <person name="Savchenko A."/>
            <person name="Shiryaev A."/>
            <person name="Soop K."/>
            <person name="Spirin V."/>
            <person name="Szebenyi C."/>
            <person name="Tomsovsky M."/>
            <person name="Tulloss R.E."/>
            <person name="Uehling J."/>
            <person name="Grigoriev I.V."/>
            <person name="Vagvolgyi C."/>
            <person name="Papp T."/>
            <person name="Martin F.M."/>
            <person name="Miettinen O."/>
            <person name="Hibbett D.S."/>
            <person name="Nagy L.G."/>
        </authorList>
    </citation>
    <scope>NUCLEOTIDE SEQUENCE [LARGE SCALE GENOMIC DNA]</scope>
    <source>
        <strain evidence="4 5">CBS 309.79</strain>
    </source>
</reference>
<proteinExistence type="predicted"/>
<gene>
    <name evidence="4" type="ORF">BDV98DRAFT_503657</name>
</gene>
<dbReference type="AlphaFoldDB" id="A0A5C3QSA4"/>
<dbReference type="InterPro" id="IPR015525">
    <property type="entry name" value="BRCA2"/>
</dbReference>
<feature type="region of interest" description="Disordered" evidence="1">
    <location>
        <begin position="1"/>
        <end position="83"/>
    </location>
</feature>
<keyword evidence="5" id="KW-1185">Reference proteome</keyword>
<evidence type="ECO:0000256" key="1">
    <source>
        <dbReference type="SAM" id="MobiDB-lite"/>
    </source>
</evidence>
<dbReference type="InterPro" id="IPR015187">
    <property type="entry name" value="BRCA2_OB_1"/>
</dbReference>
<sequence length="582" mass="64468">MTPSRPNSKGPPAFFASTSAVTPSRPTSRGPRPAAFVTPFKQGMKPGQAGHQSLQSSLKKAIPATPKTPYSAHSSTPMASSSKVMLPTPKKKFFDTALCRNLSALKQITPKTALFFSFFSDDGRSLGSTEALAHLQSAGCKDATQAWVDNHWSLILWKLAGMAALNPSQELDDVNRRWCWEEVLRQLLYRYEREINQGARPPLRAIAGQDKSPLSPMVLCISDITWSEKTDEDGVKLAPQPHLEVTDGWYRLRLAIDATLARATHKGLLRPGRKIGVMSANIISKRNEPSEILDAYGSLELQIHGNSCHLAPWHAKLGFQARPWVTTLHKLSPDGGKISLMDLTVVKVHPIAFLESVLDEQGEKKTKGPWSQSEENKHHDAWMSKRERLAESIRLDFTAELERYDGYAARLEAKGSNGNSNSIVTAVDSSRIEMVYDDLEDPKKASAAIQRCTPSVARAVAQFIRAENEKKKEKASEALADELNASCPLRDVSNFRAVTVRDTVTDRRPGNRVAHITIRDVLRVQLYDNSNPGEFKVGDRFMTTNVRPTQPNAWMGLEDGAEIWLSTVSRSSTVVGLKRLTL</sequence>
<evidence type="ECO:0000259" key="2">
    <source>
        <dbReference type="Pfam" id="PF09103"/>
    </source>
</evidence>